<gene>
    <name evidence="3" type="ORF">SAMN05443575_4104</name>
</gene>
<feature type="transmembrane region" description="Helical" evidence="2">
    <location>
        <begin position="6"/>
        <end position="24"/>
    </location>
</feature>
<evidence type="ECO:0000313" key="4">
    <source>
        <dbReference type="Proteomes" id="UP000186132"/>
    </source>
</evidence>
<dbReference type="Proteomes" id="UP000186132">
    <property type="component" value="Unassembled WGS sequence"/>
</dbReference>
<name>A0A1M5U113_9ACTN</name>
<dbReference type="EMBL" id="FQVU01000007">
    <property type="protein sequence ID" value="SHH56775.1"/>
    <property type="molecule type" value="Genomic_DNA"/>
</dbReference>
<dbReference type="STRING" id="1206085.SAMN05443575_4104"/>
<keyword evidence="2" id="KW-0472">Membrane</keyword>
<sequence>MPSPFMTVVILTVLWLIVVVPMVLRRNDEKRRERSVADWGRGMRALGRRADAADPRTDDPDVFVPRRSQRSRDTTDRSATLAAAARRPVPAAQEALMYPPDRADLSEARADMLARRRRSLTILAGGSVVFGLAALVMGGIMWLLAVPFLLGLAGYVLFLRNQALRDRSRRENRQLRAAARRPAGYDATEEVGRFEEAPQSVVRIDDDDIELHSMDTIDLTGLYNEEAATAALQRRAS</sequence>
<keyword evidence="2" id="KW-1133">Transmembrane helix</keyword>
<dbReference type="OrthoDB" id="5200153at2"/>
<feature type="transmembrane region" description="Helical" evidence="2">
    <location>
        <begin position="119"/>
        <end position="136"/>
    </location>
</feature>
<protein>
    <submittedName>
        <fullName evidence="3">Uncharacterized protein</fullName>
    </submittedName>
</protein>
<reference evidence="3 4" key="1">
    <citation type="submission" date="2016-11" db="EMBL/GenBank/DDBJ databases">
        <authorList>
            <person name="Jaros S."/>
            <person name="Januszkiewicz K."/>
            <person name="Wedrychowicz H."/>
        </authorList>
    </citation>
    <scope>NUCLEOTIDE SEQUENCE [LARGE SCALE GENOMIC DNA]</scope>
    <source>
        <strain evidence="3 4">DSM 45627</strain>
    </source>
</reference>
<evidence type="ECO:0000256" key="1">
    <source>
        <dbReference type="SAM" id="MobiDB-lite"/>
    </source>
</evidence>
<evidence type="ECO:0000313" key="3">
    <source>
        <dbReference type="EMBL" id="SHH56775.1"/>
    </source>
</evidence>
<proteinExistence type="predicted"/>
<feature type="region of interest" description="Disordered" evidence="1">
    <location>
        <begin position="48"/>
        <end position="88"/>
    </location>
</feature>
<feature type="compositionally biased region" description="Basic and acidic residues" evidence="1">
    <location>
        <begin position="48"/>
        <end position="59"/>
    </location>
</feature>
<keyword evidence="4" id="KW-1185">Reference proteome</keyword>
<feature type="compositionally biased region" description="Low complexity" evidence="1">
    <location>
        <begin position="77"/>
        <end position="88"/>
    </location>
</feature>
<evidence type="ECO:0000256" key="2">
    <source>
        <dbReference type="SAM" id="Phobius"/>
    </source>
</evidence>
<keyword evidence="2" id="KW-0812">Transmembrane</keyword>
<feature type="transmembrane region" description="Helical" evidence="2">
    <location>
        <begin position="142"/>
        <end position="160"/>
    </location>
</feature>
<dbReference type="AlphaFoldDB" id="A0A1M5U113"/>
<accession>A0A1M5U113</accession>
<organism evidence="3 4">
    <name type="scientific">Jatrophihabitans endophyticus</name>
    <dbReference type="NCBI Taxonomy" id="1206085"/>
    <lineage>
        <taxon>Bacteria</taxon>
        <taxon>Bacillati</taxon>
        <taxon>Actinomycetota</taxon>
        <taxon>Actinomycetes</taxon>
        <taxon>Jatrophihabitantales</taxon>
        <taxon>Jatrophihabitantaceae</taxon>
        <taxon>Jatrophihabitans</taxon>
    </lineage>
</organism>
<dbReference type="RefSeq" id="WP_143168293.1">
    <property type="nucleotide sequence ID" value="NZ_FQVU01000007.1"/>
</dbReference>